<protein>
    <submittedName>
        <fullName evidence="2">Uncharacterized protein</fullName>
    </submittedName>
</protein>
<feature type="region of interest" description="Disordered" evidence="1">
    <location>
        <begin position="13"/>
        <end position="96"/>
    </location>
</feature>
<dbReference type="Proteomes" id="UP001159427">
    <property type="component" value="Unassembled WGS sequence"/>
</dbReference>
<comment type="caution">
    <text evidence="2">The sequence shown here is derived from an EMBL/GenBank/DDBJ whole genome shotgun (WGS) entry which is preliminary data.</text>
</comment>
<evidence type="ECO:0000313" key="2">
    <source>
        <dbReference type="EMBL" id="CAH3029373.1"/>
    </source>
</evidence>
<evidence type="ECO:0000256" key="1">
    <source>
        <dbReference type="SAM" id="MobiDB-lite"/>
    </source>
</evidence>
<feature type="compositionally biased region" description="Acidic residues" evidence="1">
    <location>
        <begin position="70"/>
        <end position="87"/>
    </location>
</feature>
<feature type="compositionally biased region" description="Basic and acidic residues" evidence="1">
    <location>
        <begin position="49"/>
        <end position="69"/>
    </location>
</feature>
<feature type="compositionally biased region" description="Polar residues" evidence="1">
    <location>
        <begin position="264"/>
        <end position="294"/>
    </location>
</feature>
<sequence>MYEYKIQMKRCMNKAKEGASTADAKSALLRPDDSSTEENSDQAVNVRPYNEHVTDEENDNNHDEFHENDNDNDYNDDDDDDDEDPEEKPEKKMEVPGLMGYQSLNAPMMNYNMVPQQQAAAVPELQTANFYPTMDQAQSLNAAVPQQNQEAFAPSAINQYQANPVPFQSTVPNMAMNLAVAKSNIPGNTQPQNTASQANAVFDQWRASSFGATTADKKDQTPNAPAVPANDPFAEFMKMQSTTSNSLEALPARQQAAMTAAVEQRSNIPQQPASMSVPMQPQITNTVPSQSQAFYVQPQENEDFPKNP</sequence>
<feature type="region of interest" description="Disordered" evidence="1">
    <location>
        <begin position="255"/>
        <end position="308"/>
    </location>
</feature>
<reference evidence="2 3" key="1">
    <citation type="submission" date="2022-05" db="EMBL/GenBank/DDBJ databases">
        <authorList>
            <consortium name="Genoscope - CEA"/>
            <person name="William W."/>
        </authorList>
    </citation>
    <scope>NUCLEOTIDE SEQUENCE [LARGE SCALE GENOMIC DNA]</scope>
</reference>
<keyword evidence="3" id="KW-1185">Reference proteome</keyword>
<evidence type="ECO:0000313" key="3">
    <source>
        <dbReference type="Proteomes" id="UP001159427"/>
    </source>
</evidence>
<accession>A0ABN8MIR4</accession>
<dbReference type="EMBL" id="CALNXI010000568">
    <property type="protein sequence ID" value="CAH3029373.1"/>
    <property type="molecule type" value="Genomic_DNA"/>
</dbReference>
<gene>
    <name evidence="2" type="ORF">PEVE_00036027</name>
</gene>
<organism evidence="2 3">
    <name type="scientific">Porites evermanni</name>
    <dbReference type="NCBI Taxonomy" id="104178"/>
    <lineage>
        <taxon>Eukaryota</taxon>
        <taxon>Metazoa</taxon>
        <taxon>Cnidaria</taxon>
        <taxon>Anthozoa</taxon>
        <taxon>Hexacorallia</taxon>
        <taxon>Scleractinia</taxon>
        <taxon>Fungiina</taxon>
        <taxon>Poritidae</taxon>
        <taxon>Porites</taxon>
    </lineage>
</organism>
<proteinExistence type="predicted"/>
<name>A0ABN8MIR4_9CNID</name>